<keyword evidence="3" id="KW-1185">Reference proteome</keyword>
<dbReference type="EMBL" id="JQFZ01000223">
    <property type="protein sequence ID" value="KGO54510.1"/>
    <property type="molecule type" value="Genomic_DNA"/>
</dbReference>
<evidence type="ECO:0000313" key="2">
    <source>
        <dbReference type="EMBL" id="KGO54510.1"/>
    </source>
</evidence>
<protein>
    <recommendedName>
        <fullName evidence="1">Subtelomeric hrmA-associated cluster protein AFUB-079030/YDR124W-like helical bundle domain-containing protein</fullName>
    </recommendedName>
</protein>
<dbReference type="GeneID" id="27679837"/>
<dbReference type="InterPro" id="IPR021264">
    <property type="entry name" value="AFUB_079030/YDR124W-like"/>
</dbReference>
<comment type="caution">
    <text evidence="2">The sequence shown here is derived from an EMBL/GenBank/DDBJ whole genome shotgun (WGS) entry which is preliminary data.</text>
</comment>
<evidence type="ECO:0000313" key="3">
    <source>
        <dbReference type="Proteomes" id="UP000030143"/>
    </source>
</evidence>
<feature type="domain" description="Subtelomeric hrmA-associated cluster protein AFUB-079030/YDR124W-like helical bundle" evidence="1">
    <location>
        <begin position="2"/>
        <end position="61"/>
    </location>
</feature>
<accession>A0A0A2JQH2</accession>
<gene>
    <name evidence="2" type="ORF">PEX2_071470</name>
</gene>
<proteinExistence type="predicted"/>
<reference evidence="2 3" key="1">
    <citation type="journal article" date="2015" name="Mol. Plant Microbe Interact.">
        <title>Genome, transcriptome, and functional analyses of Penicillium expansum provide new insights into secondary metabolism and pathogenicity.</title>
        <authorList>
            <person name="Ballester A.R."/>
            <person name="Marcet-Houben M."/>
            <person name="Levin E."/>
            <person name="Sela N."/>
            <person name="Selma-Lazaro C."/>
            <person name="Carmona L."/>
            <person name="Wisniewski M."/>
            <person name="Droby S."/>
            <person name="Gonzalez-Candelas L."/>
            <person name="Gabaldon T."/>
        </authorList>
    </citation>
    <scope>NUCLEOTIDE SEQUENCE [LARGE SCALE GENOMIC DNA]</scope>
    <source>
        <strain evidence="2 3">MD-8</strain>
    </source>
</reference>
<dbReference type="AlphaFoldDB" id="A0A0A2JQH2"/>
<dbReference type="Proteomes" id="UP000030143">
    <property type="component" value="Unassembled WGS sequence"/>
</dbReference>
<dbReference type="HOGENOM" id="CLU_088004_0_0_1"/>
<dbReference type="RefSeq" id="XP_016596892.1">
    <property type="nucleotide sequence ID" value="XM_016744417.1"/>
</dbReference>
<dbReference type="STRING" id="27334.A0A0A2JQH2"/>
<sequence length="177" mass="19853">MNPGHMKKEDRIELFIHILHNHGGCGINADKLMEIATDVKENLRNPEDIKIIHEVLQVRKMQEQAERGEIDANTVTYVNKEYASINAASAVRGAPGRGYQGMEQGYVAPNISSTPLEFEDVDGFTFSSQVQEFYGTGTDIRPYESSMTSHFDVSFYDATNQVFIRHNGLPGYYDGSL</sequence>
<evidence type="ECO:0000259" key="1">
    <source>
        <dbReference type="Pfam" id="PF11001"/>
    </source>
</evidence>
<dbReference type="Pfam" id="PF11001">
    <property type="entry name" value="AFUB_07903_YDR124W_hel"/>
    <property type="match status" value="1"/>
</dbReference>
<organism evidence="2 3">
    <name type="scientific">Penicillium expansum</name>
    <name type="common">Blue mold rot fungus</name>
    <dbReference type="NCBI Taxonomy" id="27334"/>
    <lineage>
        <taxon>Eukaryota</taxon>
        <taxon>Fungi</taxon>
        <taxon>Dikarya</taxon>
        <taxon>Ascomycota</taxon>
        <taxon>Pezizomycotina</taxon>
        <taxon>Eurotiomycetes</taxon>
        <taxon>Eurotiomycetidae</taxon>
        <taxon>Eurotiales</taxon>
        <taxon>Aspergillaceae</taxon>
        <taxon>Penicillium</taxon>
    </lineage>
</organism>
<name>A0A0A2JQH2_PENEN</name>
<dbReference type="PANTHER" id="PTHR36102">
    <property type="entry name" value="CHROMOSOME 10, WHOLE GENOME SHOTGUN SEQUENCE"/>
    <property type="match status" value="1"/>
</dbReference>
<dbReference type="PANTHER" id="PTHR36102:SF5">
    <property type="entry name" value="YDR124W-LIKE HELICAL BUNDLE DOMAIN-CONTAINING PROTEIN"/>
    <property type="match status" value="1"/>
</dbReference>
<dbReference type="VEuPathDB" id="FungiDB:PEXP_075680"/>
<dbReference type="InterPro" id="IPR047092">
    <property type="entry name" value="AFUB_07903/YDR124W-like_hel"/>
</dbReference>